<keyword evidence="7 8" id="KW-0927">Auxin signaling pathway</keyword>
<reference evidence="10 11" key="1">
    <citation type="submission" date="2020-10" db="EMBL/GenBank/DDBJ databases">
        <title>The Coptis chinensis genome and diversification of protoberbering-type alkaloids.</title>
        <authorList>
            <person name="Wang B."/>
            <person name="Shu S."/>
            <person name="Song C."/>
            <person name="Liu Y."/>
        </authorList>
    </citation>
    <scope>NUCLEOTIDE SEQUENCE [LARGE SCALE GENOMIC DNA]</scope>
    <source>
        <strain evidence="10">HL-2020</strain>
        <tissue evidence="10">Leaf</tissue>
    </source>
</reference>
<evidence type="ECO:0000256" key="7">
    <source>
        <dbReference type="ARBA" id="ARBA00023294"/>
    </source>
</evidence>
<evidence type="ECO:0000256" key="8">
    <source>
        <dbReference type="RuleBase" id="RU004549"/>
    </source>
</evidence>
<dbReference type="EMBL" id="JADFTS010000008">
    <property type="protein sequence ID" value="KAF9595014.1"/>
    <property type="molecule type" value="Genomic_DNA"/>
</dbReference>
<evidence type="ECO:0000256" key="5">
    <source>
        <dbReference type="ARBA" id="ARBA00023163"/>
    </source>
</evidence>
<dbReference type="PROSITE" id="PS51745">
    <property type="entry name" value="PB1"/>
    <property type="match status" value="1"/>
</dbReference>
<comment type="similarity">
    <text evidence="2 8">Belongs to the Aux/IAA family.</text>
</comment>
<sequence length="191" mass="21676">MDSSAEGSDFFSTSSSHHSFYNGVKDDIIVDLGLSLGTSFHPETYHSPGNFVSPVEYGEFMSWPQLKSYMKNSEMAQPVMNPEGCDDENEGVQSSERWVYVKVNMDGVIVGRKVCILDHACYSSLAIQLEDMFGKHSLSGLRLFQIESDFSLFYKDKNDHWRIAGDVPWIDFLECVKRLRIARKDEALHSS</sequence>
<keyword evidence="3 8" id="KW-0678">Repressor</keyword>
<keyword evidence="4 8" id="KW-0805">Transcription regulation</keyword>
<comment type="caution">
    <text evidence="10">The sequence shown here is derived from an EMBL/GenBank/DDBJ whole genome shotgun (WGS) entry which is preliminary data.</text>
</comment>
<dbReference type="InterPro" id="IPR003311">
    <property type="entry name" value="AUX_IAA"/>
</dbReference>
<accession>A0A835LKK6</accession>
<comment type="function">
    <text evidence="8">Aux/IAA proteins are short-lived transcriptional factors that function as repressors of early auxin response genes at low auxin concentrations.</text>
</comment>
<dbReference type="GO" id="GO:0005634">
    <property type="term" value="C:nucleus"/>
    <property type="evidence" value="ECO:0007669"/>
    <property type="project" value="UniProtKB-SubCell"/>
</dbReference>
<keyword evidence="5 8" id="KW-0804">Transcription</keyword>
<dbReference type="AlphaFoldDB" id="A0A835LKK6"/>
<evidence type="ECO:0000256" key="2">
    <source>
        <dbReference type="ARBA" id="ARBA00006728"/>
    </source>
</evidence>
<comment type="subcellular location">
    <subcellularLocation>
        <location evidence="1 8">Nucleus</location>
    </subcellularLocation>
</comment>
<dbReference type="Pfam" id="PF02309">
    <property type="entry name" value="AUX_IAA"/>
    <property type="match status" value="1"/>
</dbReference>
<dbReference type="InterPro" id="IPR033389">
    <property type="entry name" value="AUX/IAA_dom"/>
</dbReference>
<organism evidence="10 11">
    <name type="scientific">Coptis chinensis</name>
    <dbReference type="NCBI Taxonomy" id="261450"/>
    <lineage>
        <taxon>Eukaryota</taxon>
        <taxon>Viridiplantae</taxon>
        <taxon>Streptophyta</taxon>
        <taxon>Embryophyta</taxon>
        <taxon>Tracheophyta</taxon>
        <taxon>Spermatophyta</taxon>
        <taxon>Magnoliopsida</taxon>
        <taxon>Ranunculales</taxon>
        <taxon>Ranunculaceae</taxon>
        <taxon>Coptidoideae</taxon>
        <taxon>Coptis</taxon>
    </lineage>
</organism>
<name>A0A835LKK6_9MAGN</name>
<keyword evidence="11" id="KW-1185">Reference proteome</keyword>
<proteinExistence type="inferred from homology"/>
<feature type="domain" description="PB1" evidence="9">
    <location>
        <begin position="98"/>
        <end position="186"/>
    </location>
</feature>
<dbReference type="Gene3D" id="3.10.20.90">
    <property type="entry name" value="Phosphatidylinositol 3-kinase Catalytic Subunit, Chain A, domain 1"/>
    <property type="match status" value="1"/>
</dbReference>
<evidence type="ECO:0000313" key="11">
    <source>
        <dbReference type="Proteomes" id="UP000631114"/>
    </source>
</evidence>
<comment type="subunit">
    <text evidence="8">Homodimers and heterodimers.</text>
</comment>
<dbReference type="SUPFAM" id="SSF54277">
    <property type="entry name" value="CAD &amp; PB1 domains"/>
    <property type="match status" value="1"/>
</dbReference>
<dbReference type="Proteomes" id="UP000631114">
    <property type="component" value="Unassembled WGS sequence"/>
</dbReference>
<dbReference type="OrthoDB" id="1900465at2759"/>
<keyword evidence="6 8" id="KW-0539">Nucleus</keyword>
<dbReference type="PANTHER" id="PTHR31734:SF114">
    <property type="entry name" value="AUXIN-RESPONSIVE PROTEIN IAA32"/>
    <property type="match status" value="1"/>
</dbReference>
<dbReference type="GO" id="GO:0006355">
    <property type="term" value="P:regulation of DNA-templated transcription"/>
    <property type="evidence" value="ECO:0007669"/>
    <property type="project" value="InterPro"/>
</dbReference>
<evidence type="ECO:0000256" key="4">
    <source>
        <dbReference type="ARBA" id="ARBA00023015"/>
    </source>
</evidence>
<evidence type="ECO:0000256" key="1">
    <source>
        <dbReference type="ARBA" id="ARBA00004123"/>
    </source>
</evidence>
<dbReference type="GO" id="GO:0009734">
    <property type="term" value="P:auxin-activated signaling pathway"/>
    <property type="evidence" value="ECO:0007669"/>
    <property type="project" value="UniProtKB-UniRule"/>
</dbReference>
<protein>
    <recommendedName>
        <fullName evidence="8">Auxin-responsive protein</fullName>
    </recommendedName>
</protein>
<dbReference type="InterPro" id="IPR053793">
    <property type="entry name" value="PB1-like"/>
</dbReference>
<evidence type="ECO:0000259" key="9">
    <source>
        <dbReference type="PROSITE" id="PS51745"/>
    </source>
</evidence>
<gene>
    <name evidence="10" type="ORF">IFM89_036032</name>
</gene>
<evidence type="ECO:0000256" key="3">
    <source>
        <dbReference type="ARBA" id="ARBA00022491"/>
    </source>
</evidence>
<dbReference type="PANTHER" id="PTHR31734">
    <property type="entry name" value="AUXIN-RESPONSIVE PROTEIN IAA17"/>
    <property type="match status" value="1"/>
</dbReference>
<evidence type="ECO:0000256" key="6">
    <source>
        <dbReference type="ARBA" id="ARBA00023242"/>
    </source>
</evidence>
<evidence type="ECO:0000313" key="10">
    <source>
        <dbReference type="EMBL" id="KAF9595014.1"/>
    </source>
</evidence>